<dbReference type="InterPro" id="IPR000620">
    <property type="entry name" value="EamA_dom"/>
</dbReference>
<dbReference type="RefSeq" id="WP_243123988.1">
    <property type="nucleotide sequence ID" value="NZ_QFGA01000001.1"/>
</dbReference>
<feature type="transmembrane region" description="Helical" evidence="2">
    <location>
        <begin position="217"/>
        <end position="237"/>
    </location>
</feature>
<reference evidence="4 5" key="1">
    <citation type="journal article" date="2018" name="Environ. Microbiol.">
        <title>Novel energy conservation strategies and behaviour of Pelotomaculum schinkii driving syntrophic propionate catabolism.</title>
        <authorList>
            <person name="Hidalgo-Ahumada C.A.P."/>
            <person name="Nobu M.K."/>
            <person name="Narihiro T."/>
            <person name="Tamaki H."/>
            <person name="Liu W.T."/>
            <person name="Kamagata Y."/>
            <person name="Stams A.J.M."/>
            <person name="Imachi H."/>
            <person name="Sousa D.Z."/>
        </authorList>
    </citation>
    <scope>NUCLEOTIDE SEQUENCE [LARGE SCALE GENOMIC DNA]</scope>
    <source>
        <strain evidence="4 5">HH</strain>
    </source>
</reference>
<feature type="transmembrane region" description="Helical" evidence="2">
    <location>
        <begin position="272"/>
        <end position="294"/>
    </location>
</feature>
<feature type="domain" description="EamA" evidence="3">
    <location>
        <begin position="156"/>
        <end position="288"/>
    </location>
</feature>
<evidence type="ECO:0000313" key="4">
    <source>
        <dbReference type="EMBL" id="TEB08143.1"/>
    </source>
</evidence>
<organism evidence="4 5">
    <name type="scientific">Pelotomaculum schinkii</name>
    <dbReference type="NCBI Taxonomy" id="78350"/>
    <lineage>
        <taxon>Bacteria</taxon>
        <taxon>Bacillati</taxon>
        <taxon>Bacillota</taxon>
        <taxon>Clostridia</taxon>
        <taxon>Eubacteriales</taxon>
        <taxon>Desulfotomaculaceae</taxon>
        <taxon>Pelotomaculum</taxon>
    </lineage>
</organism>
<evidence type="ECO:0000256" key="2">
    <source>
        <dbReference type="SAM" id="Phobius"/>
    </source>
</evidence>
<feature type="transmembrane region" description="Helical" evidence="2">
    <location>
        <begin position="155"/>
        <end position="173"/>
    </location>
</feature>
<evidence type="ECO:0000256" key="1">
    <source>
        <dbReference type="ARBA" id="ARBA00007362"/>
    </source>
</evidence>
<sequence>MLISKEWRGLLLIVLAASLWGVSGSVAKHIFNQQVSPFDLTAIRLFFSFVLLFLYLAATNRSLLRISLSDIPYFLTFGCFGVALVQFAYLFTISQTNVATAVFLEYLAPVLAALYGMVFLKERPHFFKVLALFLAVCGGMFIVNGSPGGGLTVNRAGLISGLVSACGFAFYSIYSKKGLARHNSWTVLTYGSAAGSLLWSFYLPAWQAMAGHSITNWLFFLYIVVFATILPYGFFILGLKYLDPVKAGIISTLEPVIAAVVAWLFLREALFPLQVLGGALVCAAVIMVQAAGTVDRVPQ</sequence>
<protein>
    <submittedName>
        <fullName evidence="4">Putative inner membrane transporter YicL</fullName>
    </submittedName>
</protein>
<feature type="transmembrane region" description="Helical" evidence="2">
    <location>
        <begin position="185"/>
        <end position="205"/>
    </location>
</feature>
<keyword evidence="2" id="KW-0812">Transmembrane</keyword>
<keyword evidence="5" id="KW-1185">Reference proteome</keyword>
<dbReference type="AlphaFoldDB" id="A0A4Y7RH76"/>
<feature type="domain" description="EamA" evidence="3">
    <location>
        <begin position="8"/>
        <end position="143"/>
    </location>
</feature>
<dbReference type="SUPFAM" id="SSF103481">
    <property type="entry name" value="Multidrug resistance efflux transporter EmrE"/>
    <property type="match status" value="2"/>
</dbReference>
<comment type="caution">
    <text evidence="4">The sequence shown here is derived from an EMBL/GenBank/DDBJ whole genome shotgun (WGS) entry which is preliminary data.</text>
</comment>
<evidence type="ECO:0000259" key="3">
    <source>
        <dbReference type="Pfam" id="PF00892"/>
    </source>
</evidence>
<dbReference type="EMBL" id="QFGA01000001">
    <property type="protein sequence ID" value="TEB08143.1"/>
    <property type="molecule type" value="Genomic_DNA"/>
</dbReference>
<comment type="similarity">
    <text evidence="1">Belongs to the EamA transporter family.</text>
</comment>
<feature type="transmembrane region" description="Helical" evidence="2">
    <location>
        <begin position="249"/>
        <end position="266"/>
    </location>
</feature>
<gene>
    <name evidence="4" type="primary">yicL</name>
    <name evidence="4" type="ORF">Psch_01698</name>
</gene>
<dbReference type="Gene3D" id="1.10.3730.20">
    <property type="match status" value="1"/>
</dbReference>
<name>A0A4Y7RH76_9FIRM</name>
<dbReference type="Pfam" id="PF00892">
    <property type="entry name" value="EamA"/>
    <property type="match status" value="2"/>
</dbReference>
<keyword evidence="2" id="KW-1133">Transmembrane helix</keyword>
<feature type="transmembrane region" description="Helical" evidence="2">
    <location>
        <begin position="71"/>
        <end position="92"/>
    </location>
</feature>
<evidence type="ECO:0000313" key="5">
    <source>
        <dbReference type="Proteomes" id="UP000298324"/>
    </source>
</evidence>
<keyword evidence="2" id="KW-0472">Membrane</keyword>
<feature type="transmembrane region" description="Helical" evidence="2">
    <location>
        <begin position="126"/>
        <end position="143"/>
    </location>
</feature>
<dbReference type="PANTHER" id="PTHR22911:SF79">
    <property type="entry name" value="MOBA-LIKE NTP TRANSFERASE DOMAIN-CONTAINING PROTEIN"/>
    <property type="match status" value="1"/>
</dbReference>
<accession>A0A4Y7RH76</accession>
<feature type="transmembrane region" description="Helical" evidence="2">
    <location>
        <begin position="40"/>
        <end position="59"/>
    </location>
</feature>
<dbReference type="PANTHER" id="PTHR22911">
    <property type="entry name" value="ACYL-MALONYL CONDENSING ENZYME-RELATED"/>
    <property type="match status" value="1"/>
</dbReference>
<feature type="transmembrane region" description="Helical" evidence="2">
    <location>
        <begin position="98"/>
        <end position="119"/>
    </location>
</feature>
<dbReference type="Proteomes" id="UP000298324">
    <property type="component" value="Unassembled WGS sequence"/>
</dbReference>
<proteinExistence type="inferred from homology"/>
<dbReference type="InterPro" id="IPR037185">
    <property type="entry name" value="EmrE-like"/>
</dbReference>
<dbReference type="GO" id="GO:0016020">
    <property type="term" value="C:membrane"/>
    <property type="evidence" value="ECO:0007669"/>
    <property type="project" value="InterPro"/>
</dbReference>